<dbReference type="RefSeq" id="WP_135072276.1">
    <property type="nucleotide sequence ID" value="NZ_SPSB01000002.1"/>
</dbReference>
<reference evidence="1 2" key="1">
    <citation type="submission" date="2019-03" db="EMBL/GenBank/DDBJ databases">
        <title>Algoriphagus sp. nov, a new strain isolated from root system soil of mangrove plant Kandelia.</title>
        <authorList>
            <person name="Yin Q."/>
            <person name="Wang K."/>
            <person name="Song Z."/>
        </authorList>
    </citation>
    <scope>NUCLEOTIDE SEQUENCE [LARGE SCALE GENOMIC DNA]</scope>
    <source>
        <strain evidence="1 2">XY-J91</strain>
    </source>
</reference>
<gene>
    <name evidence="1" type="ORF">E4S40_06210</name>
</gene>
<name>A0A4Y9QX38_9BACT</name>
<evidence type="ECO:0000313" key="2">
    <source>
        <dbReference type="Proteomes" id="UP000297647"/>
    </source>
</evidence>
<dbReference type="AlphaFoldDB" id="A0A4Y9QX38"/>
<keyword evidence="2" id="KW-1185">Reference proteome</keyword>
<organism evidence="1 2">
    <name type="scientific">Algoriphagus kandeliae</name>
    <dbReference type="NCBI Taxonomy" id="2562278"/>
    <lineage>
        <taxon>Bacteria</taxon>
        <taxon>Pseudomonadati</taxon>
        <taxon>Bacteroidota</taxon>
        <taxon>Cytophagia</taxon>
        <taxon>Cytophagales</taxon>
        <taxon>Cyclobacteriaceae</taxon>
        <taxon>Algoriphagus</taxon>
    </lineage>
</organism>
<dbReference type="Proteomes" id="UP000297647">
    <property type="component" value="Unassembled WGS sequence"/>
</dbReference>
<dbReference type="SUPFAM" id="SSF55961">
    <property type="entry name" value="Bet v1-like"/>
    <property type="match status" value="1"/>
</dbReference>
<dbReference type="Gene3D" id="3.30.530.20">
    <property type="match status" value="1"/>
</dbReference>
<dbReference type="InterPro" id="IPR023393">
    <property type="entry name" value="START-like_dom_sf"/>
</dbReference>
<sequence length="146" mass="17639">MKLQLETHVQQDYLTVKDGFDESLFKRLSPPFPPVKLLRFDGSKKGDVVSLELNFIFFKQKWTSDITEDHTDEKEFYFIDQGTELPFFLKKWTHKHRVIRKEEGSIIRDEIEFEGPNFLLTFLLYPALWVQFVYRKPIYRKIFRKA</sequence>
<comment type="caution">
    <text evidence="1">The sequence shown here is derived from an EMBL/GenBank/DDBJ whole genome shotgun (WGS) entry which is preliminary data.</text>
</comment>
<proteinExistence type="predicted"/>
<evidence type="ECO:0008006" key="3">
    <source>
        <dbReference type="Google" id="ProtNLM"/>
    </source>
</evidence>
<evidence type="ECO:0000313" key="1">
    <source>
        <dbReference type="EMBL" id="TFV95813.1"/>
    </source>
</evidence>
<dbReference type="OrthoDB" id="838246at2"/>
<dbReference type="EMBL" id="SPSB01000002">
    <property type="protein sequence ID" value="TFV95813.1"/>
    <property type="molecule type" value="Genomic_DNA"/>
</dbReference>
<protein>
    <recommendedName>
        <fullName evidence="3">Ligand-binding SRPBCC domain-containing protein</fullName>
    </recommendedName>
</protein>
<accession>A0A4Y9QX38</accession>